<protein>
    <submittedName>
        <fullName evidence="1">Uncharacterized protein</fullName>
    </submittedName>
</protein>
<dbReference type="Proteomes" id="UP000598174">
    <property type="component" value="Unassembled WGS sequence"/>
</dbReference>
<reference evidence="1" key="1">
    <citation type="submission" date="2021-01" db="EMBL/GenBank/DDBJ databases">
        <title>Whole genome shotgun sequence of Actinoplanes ferrugineus NBRC 15555.</title>
        <authorList>
            <person name="Komaki H."/>
            <person name="Tamura T."/>
        </authorList>
    </citation>
    <scope>NUCLEOTIDE SEQUENCE</scope>
    <source>
        <strain evidence="1">NBRC 15555</strain>
    </source>
</reference>
<dbReference type="EMBL" id="BOMM01000040">
    <property type="protein sequence ID" value="GIE12678.1"/>
    <property type="molecule type" value="Genomic_DNA"/>
</dbReference>
<sequence>MDQRALFGQSTVVFAVLVEPGHRIEAANQAFLDAVGPEPGGAVTELLDHVRGTGESRTARDVPAGRALFDFTREPRRDDGGAVTGIWLIGVETTQVNVRSVVVAGEELGGLAAHLNR</sequence>
<dbReference type="Gene3D" id="3.30.450.20">
    <property type="entry name" value="PAS domain"/>
    <property type="match status" value="1"/>
</dbReference>
<gene>
    <name evidence="1" type="ORF">Afe05nite_45180</name>
</gene>
<accession>A0A919MEE1</accession>
<dbReference type="AlphaFoldDB" id="A0A919MEE1"/>
<evidence type="ECO:0000313" key="1">
    <source>
        <dbReference type="EMBL" id="GIE12678.1"/>
    </source>
</evidence>
<name>A0A919MEE1_9ACTN</name>
<keyword evidence="2" id="KW-1185">Reference proteome</keyword>
<proteinExistence type="predicted"/>
<comment type="caution">
    <text evidence="1">The sequence shown here is derived from an EMBL/GenBank/DDBJ whole genome shotgun (WGS) entry which is preliminary data.</text>
</comment>
<organism evidence="1 2">
    <name type="scientific">Paractinoplanes ferrugineus</name>
    <dbReference type="NCBI Taxonomy" id="113564"/>
    <lineage>
        <taxon>Bacteria</taxon>
        <taxon>Bacillati</taxon>
        <taxon>Actinomycetota</taxon>
        <taxon>Actinomycetes</taxon>
        <taxon>Micromonosporales</taxon>
        <taxon>Micromonosporaceae</taxon>
        <taxon>Paractinoplanes</taxon>
    </lineage>
</organism>
<evidence type="ECO:0000313" key="2">
    <source>
        <dbReference type="Proteomes" id="UP000598174"/>
    </source>
</evidence>